<dbReference type="PANTHER" id="PTHR23504">
    <property type="entry name" value="MAJOR FACILITATOR SUPERFAMILY DOMAIN-CONTAINING PROTEIN 10"/>
    <property type="match status" value="1"/>
</dbReference>
<organism evidence="9 10">
    <name type="scientific">Calothrix parasitica NIES-267</name>
    <dbReference type="NCBI Taxonomy" id="1973488"/>
    <lineage>
        <taxon>Bacteria</taxon>
        <taxon>Bacillati</taxon>
        <taxon>Cyanobacteriota</taxon>
        <taxon>Cyanophyceae</taxon>
        <taxon>Nostocales</taxon>
        <taxon>Calotrichaceae</taxon>
        <taxon>Calothrix</taxon>
    </lineage>
</organism>
<keyword evidence="4 7" id="KW-0812">Transmembrane</keyword>
<dbReference type="InterPro" id="IPR011701">
    <property type="entry name" value="MFS"/>
</dbReference>
<evidence type="ECO:0000256" key="7">
    <source>
        <dbReference type="SAM" id="Phobius"/>
    </source>
</evidence>
<evidence type="ECO:0000256" key="1">
    <source>
        <dbReference type="ARBA" id="ARBA00004651"/>
    </source>
</evidence>
<evidence type="ECO:0000256" key="3">
    <source>
        <dbReference type="ARBA" id="ARBA00022448"/>
    </source>
</evidence>
<feature type="transmembrane region" description="Helical" evidence="7">
    <location>
        <begin position="172"/>
        <end position="194"/>
    </location>
</feature>
<dbReference type="EMBL" id="AP018227">
    <property type="protein sequence ID" value="BAY85170.1"/>
    <property type="molecule type" value="Genomic_DNA"/>
</dbReference>
<dbReference type="InterPro" id="IPR036259">
    <property type="entry name" value="MFS_trans_sf"/>
</dbReference>
<dbReference type="Proteomes" id="UP000218418">
    <property type="component" value="Chromosome"/>
</dbReference>
<evidence type="ECO:0000259" key="8">
    <source>
        <dbReference type="PROSITE" id="PS50850"/>
    </source>
</evidence>
<dbReference type="PRINTS" id="PR01035">
    <property type="entry name" value="TCRTETA"/>
</dbReference>
<sequence length="340" mass="37347">MKLRNLKEQFNLPFQFWIVTLIAFINSVSFTIIIPLLYPYAKQFGLNDFQASLLSTAYALPQFIGTPILGRLSDRLGRKPLLVISLLGTVLSGIVAAVTPIAWLLYVARIFDGLTGGNTSIARAVVSDITTVDQRAKAFGIFGSVFRLGFVAGPALSYVAQQLPTIRGVTSLGMSFIVGAGIALFATVLTIFFLPETLPASDKQKFQLSWRDFGFIKVFQSLARPKLGKLFVLTFLSGSTFTIFTFAFQPFVLEVLNQDAKTLAITFAVVGMLGFISQVVALDPLRKKFNLIDILSLALLTRGITFLLIPTFPYLTAFFIIIAVFGFVNSFPMPLILPSR</sequence>
<reference evidence="9 10" key="1">
    <citation type="submission" date="2017-06" db="EMBL/GenBank/DDBJ databases">
        <title>Genome sequencing of cyanobaciteial culture collection at National Institute for Environmental Studies (NIES).</title>
        <authorList>
            <person name="Hirose Y."/>
            <person name="Shimura Y."/>
            <person name="Fujisawa T."/>
            <person name="Nakamura Y."/>
            <person name="Kawachi M."/>
        </authorList>
    </citation>
    <scope>NUCLEOTIDE SEQUENCE [LARGE SCALE GENOMIC DNA]</scope>
    <source>
        <strain evidence="9 10">NIES-267</strain>
    </source>
</reference>
<dbReference type="GO" id="GO:0005886">
    <property type="term" value="C:plasma membrane"/>
    <property type="evidence" value="ECO:0007669"/>
    <property type="project" value="UniProtKB-SubCell"/>
</dbReference>
<gene>
    <name evidence="9" type="ORF">NIES267_46690</name>
</gene>
<name>A0A1Z4LVC0_9CYAN</name>
<dbReference type="PROSITE" id="PS00216">
    <property type="entry name" value="SUGAR_TRANSPORT_1"/>
    <property type="match status" value="1"/>
</dbReference>
<dbReference type="PROSITE" id="PS50850">
    <property type="entry name" value="MFS"/>
    <property type="match status" value="1"/>
</dbReference>
<evidence type="ECO:0000256" key="6">
    <source>
        <dbReference type="ARBA" id="ARBA00023136"/>
    </source>
</evidence>
<keyword evidence="5 7" id="KW-1133">Transmembrane helix</keyword>
<dbReference type="PANTHER" id="PTHR23504:SF15">
    <property type="entry name" value="MAJOR FACILITATOR SUPERFAMILY (MFS) PROFILE DOMAIN-CONTAINING PROTEIN"/>
    <property type="match status" value="1"/>
</dbReference>
<dbReference type="InterPro" id="IPR020846">
    <property type="entry name" value="MFS_dom"/>
</dbReference>
<keyword evidence="3" id="KW-0813">Transport</keyword>
<evidence type="ECO:0000256" key="5">
    <source>
        <dbReference type="ARBA" id="ARBA00022989"/>
    </source>
</evidence>
<comment type="subcellular location">
    <subcellularLocation>
        <location evidence="1">Cell membrane</location>
        <topology evidence="1">Multi-pass membrane protein</topology>
    </subcellularLocation>
</comment>
<keyword evidence="6 7" id="KW-0472">Membrane</keyword>
<feature type="domain" description="Major facilitator superfamily (MFS) profile" evidence="8">
    <location>
        <begin position="15"/>
        <end position="340"/>
    </location>
</feature>
<proteinExistence type="inferred from homology"/>
<dbReference type="Pfam" id="PF07690">
    <property type="entry name" value="MFS_1"/>
    <property type="match status" value="1"/>
</dbReference>
<dbReference type="SUPFAM" id="SSF103473">
    <property type="entry name" value="MFS general substrate transporter"/>
    <property type="match status" value="1"/>
</dbReference>
<feature type="transmembrane region" description="Helical" evidence="7">
    <location>
        <begin position="230"/>
        <end position="251"/>
    </location>
</feature>
<evidence type="ECO:0000313" key="10">
    <source>
        <dbReference type="Proteomes" id="UP000218418"/>
    </source>
</evidence>
<accession>A0A1Z4LVC0</accession>
<keyword evidence="10" id="KW-1185">Reference proteome</keyword>
<feature type="transmembrane region" description="Helical" evidence="7">
    <location>
        <begin position="12"/>
        <end position="37"/>
    </location>
</feature>
<feature type="transmembrane region" description="Helical" evidence="7">
    <location>
        <begin position="315"/>
        <end position="337"/>
    </location>
</feature>
<feature type="transmembrane region" description="Helical" evidence="7">
    <location>
        <begin position="263"/>
        <end position="282"/>
    </location>
</feature>
<dbReference type="Gene3D" id="1.20.1250.20">
    <property type="entry name" value="MFS general substrate transporter like domains"/>
    <property type="match status" value="1"/>
</dbReference>
<feature type="transmembrane region" description="Helical" evidence="7">
    <location>
        <begin position="81"/>
        <end position="106"/>
    </location>
</feature>
<protein>
    <submittedName>
        <fullName evidence="9">Major facilitator superfamily transporter</fullName>
    </submittedName>
</protein>
<dbReference type="InterPro" id="IPR005829">
    <property type="entry name" value="Sugar_transporter_CS"/>
</dbReference>
<evidence type="ECO:0000313" key="9">
    <source>
        <dbReference type="EMBL" id="BAY85170.1"/>
    </source>
</evidence>
<evidence type="ECO:0000256" key="2">
    <source>
        <dbReference type="ARBA" id="ARBA00007520"/>
    </source>
</evidence>
<dbReference type="GO" id="GO:0022857">
    <property type="term" value="F:transmembrane transporter activity"/>
    <property type="evidence" value="ECO:0007669"/>
    <property type="project" value="InterPro"/>
</dbReference>
<evidence type="ECO:0000256" key="4">
    <source>
        <dbReference type="ARBA" id="ARBA00022692"/>
    </source>
</evidence>
<comment type="similarity">
    <text evidence="2">Belongs to the major facilitator superfamily. TCR/Tet family.</text>
</comment>
<dbReference type="AlphaFoldDB" id="A0A1Z4LVC0"/>
<dbReference type="CDD" id="cd17330">
    <property type="entry name" value="MFS_SLC46_TetA_like"/>
    <property type="match status" value="1"/>
</dbReference>
<dbReference type="InterPro" id="IPR001958">
    <property type="entry name" value="Tet-R_TetA/multi-R_MdtG-like"/>
</dbReference>